<dbReference type="Proteomes" id="UP000828390">
    <property type="component" value="Unassembled WGS sequence"/>
</dbReference>
<dbReference type="AlphaFoldDB" id="A0A9D4IHS8"/>
<sequence length="61" mass="7229">MSFSLLRYFDGAKSGEKRKSLVSIDERAEENKKRWKAYEVEKRDERGFQEVWKKGQAMASI</sequence>
<proteinExistence type="predicted"/>
<name>A0A9D4IHS8_DREPO</name>
<protein>
    <submittedName>
        <fullName evidence="1">Uncharacterized protein</fullName>
    </submittedName>
</protein>
<organism evidence="1 2">
    <name type="scientific">Dreissena polymorpha</name>
    <name type="common">Zebra mussel</name>
    <name type="synonym">Mytilus polymorpha</name>
    <dbReference type="NCBI Taxonomy" id="45954"/>
    <lineage>
        <taxon>Eukaryota</taxon>
        <taxon>Metazoa</taxon>
        <taxon>Spiralia</taxon>
        <taxon>Lophotrochozoa</taxon>
        <taxon>Mollusca</taxon>
        <taxon>Bivalvia</taxon>
        <taxon>Autobranchia</taxon>
        <taxon>Heteroconchia</taxon>
        <taxon>Euheterodonta</taxon>
        <taxon>Imparidentia</taxon>
        <taxon>Neoheterodontei</taxon>
        <taxon>Myida</taxon>
        <taxon>Dreissenoidea</taxon>
        <taxon>Dreissenidae</taxon>
        <taxon>Dreissena</taxon>
    </lineage>
</organism>
<comment type="caution">
    <text evidence="1">The sequence shown here is derived from an EMBL/GenBank/DDBJ whole genome shotgun (WGS) entry which is preliminary data.</text>
</comment>
<reference evidence="1" key="1">
    <citation type="journal article" date="2019" name="bioRxiv">
        <title>The Genome of the Zebra Mussel, Dreissena polymorpha: A Resource for Invasive Species Research.</title>
        <authorList>
            <person name="McCartney M.A."/>
            <person name="Auch B."/>
            <person name="Kono T."/>
            <person name="Mallez S."/>
            <person name="Zhang Y."/>
            <person name="Obille A."/>
            <person name="Becker A."/>
            <person name="Abrahante J.E."/>
            <person name="Garbe J."/>
            <person name="Badalamenti J.P."/>
            <person name="Herman A."/>
            <person name="Mangelson H."/>
            <person name="Liachko I."/>
            <person name="Sullivan S."/>
            <person name="Sone E.D."/>
            <person name="Koren S."/>
            <person name="Silverstein K.A.T."/>
            <person name="Beckman K.B."/>
            <person name="Gohl D.M."/>
        </authorList>
    </citation>
    <scope>NUCLEOTIDE SEQUENCE</scope>
    <source>
        <strain evidence="1">Duluth1</strain>
        <tissue evidence="1">Whole animal</tissue>
    </source>
</reference>
<accession>A0A9D4IHS8</accession>
<evidence type="ECO:0000313" key="2">
    <source>
        <dbReference type="Proteomes" id="UP000828390"/>
    </source>
</evidence>
<reference evidence="1" key="2">
    <citation type="submission" date="2020-11" db="EMBL/GenBank/DDBJ databases">
        <authorList>
            <person name="McCartney M.A."/>
            <person name="Auch B."/>
            <person name="Kono T."/>
            <person name="Mallez S."/>
            <person name="Becker A."/>
            <person name="Gohl D.M."/>
            <person name="Silverstein K.A.T."/>
            <person name="Koren S."/>
            <person name="Bechman K.B."/>
            <person name="Herman A."/>
            <person name="Abrahante J.E."/>
            <person name="Garbe J."/>
        </authorList>
    </citation>
    <scope>NUCLEOTIDE SEQUENCE</scope>
    <source>
        <strain evidence="1">Duluth1</strain>
        <tissue evidence="1">Whole animal</tissue>
    </source>
</reference>
<keyword evidence="2" id="KW-1185">Reference proteome</keyword>
<gene>
    <name evidence="1" type="ORF">DPMN_173631</name>
</gene>
<dbReference type="EMBL" id="JAIWYP010000009">
    <property type="protein sequence ID" value="KAH3772293.1"/>
    <property type="molecule type" value="Genomic_DNA"/>
</dbReference>
<evidence type="ECO:0000313" key="1">
    <source>
        <dbReference type="EMBL" id="KAH3772293.1"/>
    </source>
</evidence>